<keyword evidence="5 7" id="KW-1133">Transmembrane helix</keyword>
<evidence type="ECO:0000256" key="5">
    <source>
        <dbReference type="ARBA" id="ARBA00022989"/>
    </source>
</evidence>
<evidence type="ECO:0000256" key="4">
    <source>
        <dbReference type="ARBA" id="ARBA00022740"/>
    </source>
</evidence>
<feature type="transmembrane region" description="Helical" evidence="7">
    <location>
        <begin position="77"/>
        <end position="98"/>
    </location>
</feature>
<accession>V8NTG2</accession>
<feature type="non-terminal residue" evidence="9">
    <location>
        <position position="1"/>
    </location>
</feature>
<reference evidence="9 10" key="1">
    <citation type="journal article" date="2013" name="Proc. Natl. Acad. Sci. U.S.A.">
        <title>The king cobra genome reveals dynamic gene evolution and adaptation in the snake venom system.</title>
        <authorList>
            <person name="Vonk F.J."/>
            <person name="Casewell N.R."/>
            <person name="Henkel C.V."/>
            <person name="Heimberg A.M."/>
            <person name="Jansen H.J."/>
            <person name="McCleary R.J."/>
            <person name="Kerkkamp H.M."/>
            <person name="Vos R.A."/>
            <person name="Guerreiro I."/>
            <person name="Calvete J.J."/>
            <person name="Wuster W."/>
            <person name="Woods A.E."/>
            <person name="Logan J.M."/>
            <person name="Harrison R.A."/>
            <person name="Castoe T.A."/>
            <person name="de Koning A.P."/>
            <person name="Pollock D.D."/>
            <person name="Yandell M."/>
            <person name="Calderon D."/>
            <person name="Renjifo C."/>
            <person name="Currier R.B."/>
            <person name="Salgado D."/>
            <person name="Pla D."/>
            <person name="Sanz L."/>
            <person name="Hyder A.S."/>
            <person name="Ribeiro J.M."/>
            <person name="Arntzen J.W."/>
            <person name="van den Thillart G.E."/>
            <person name="Boetzer M."/>
            <person name="Pirovano W."/>
            <person name="Dirks R.P."/>
            <person name="Spaink H.P."/>
            <person name="Duboule D."/>
            <person name="McGlinn E."/>
            <person name="Kini R.M."/>
            <person name="Richardson M.K."/>
        </authorList>
    </citation>
    <scope>NUCLEOTIDE SEQUENCE</scope>
    <source>
        <tissue evidence="9">Blood</tissue>
    </source>
</reference>
<keyword evidence="3 7" id="KW-0812">Transmembrane</keyword>
<feature type="domain" description="Connexin N-terminal" evidence="8">
    <location>
        <begin position="42"/>
        <end position="75"/>
    </location>
</feature>
<keyword evidence="2" id="KW-1003">Cell membrane</keyword>
<sequence length="244" mass="26859">MEKEMVTTLLSGTGGQVPRLCRASLASLMVFRLGFLIVGAATVWRDESADLRCNSTRRSCLLACWDETFPISPLNLFLLQTASLLTHGLACVFLFPSLDVQGKAFGGKSQTWGSGLELRLHLVNLLAKTLLEGLFVMTFHSLYSHYPEMLYFPPSVSCPEVTRCTIQAASWKEAFSLFIAATSWASIAVTVITLCLAIREMLQTTFSACKMKMSPMGMPLLSSVCSPPSKWDLMWKRSSNGVPV</sequence>
<dbReference type="GO" id="GO:1990349">
    <property type="term" value="P:gap junction-mediated intercellular transport"/>
    <property type="evidence" value="ECO:0007669"/>
    <property type="project" value="TreeGrafter"/>
</dbReference>
<dbReference type="PANTHER" id="PTHR11984">
    <property type="entry name" value="CONNEXIN"/>
    <property type="match status" value="1"/>
</dbReference>
<dbReference type="Proteomes" id="UP000018936">
    <property type="component" value="Unassembled WGS sequence"/>
</dbReference>
<dbReference type="GO" id="GO:0005243">
    <property type="term" value="F:gap junction channel activity"/>
    <property type="evidence" value="ECO:0007669"/>
    <property type="project" value="TreeGrafter"/>
</dbReference>
<dbReference type="PANTHER" id="PTHR11984:SF46">
    <property type="entry name" value="GAP JUNCTION BETA-2 PROTEIN"/>
    <property type="match status" value="1"/>
</dbReference>
<keyword evidence="4" id="KW-1009">Hearing</keyword>
<evidence type="ECO:0000259" key="8">
    <source>
        <dbReference type="SMART" id="SM00037"/>
    </source>
</evidence>
<feature type="transmembrane region" description="Helical" evidence="7">
    <location>
        <begin position="118"/>
        <end position="143"/>
    </location>
</feature>
<dbReference type="Pfam" id="PF00029">
    <property type="entry name" value="Connexin"/>
    <property type="match status" value="1"/>
</dbReference>
<evidence type="ECO:0000256" key="2">
    <source>
        <dbReference type="ARBA" id="ARBA00022475"/>
    </source>
</evidence>
<feature type="transmembrane region" description="Helical" evidence="7">
    <location>
        <begin position="175"/>
        <end position="198"/>
    </location>
</feature>
<dbReference type="GO" id="GO:0007267">
    <property type="term" value="P:cell-cell signaling"/>
    <property type="evidence" value="ECO:0007669"/>
    <property type="project" value="TreeGrafter"/>
</dbReference>
<dbReference type="EMBL" id="AZIM01002037">
    <property type="protein sequence ID" value="ETE64963.1"/>
    <property type="molecule type" value="Genomic_DNA"/>
</dbReference>
<evidence type="ECO:0000256" key="7">
    <source>
        <dbReference type="SAM" id="Phobius"/>
    </source>
</evidence>
<evidence type="ECO:0000256" key="6">
    <source>
        <dbReference type="ARBA" id="ARBA00023136"/>
    </source>
</evidence>
<dbReference type="AlphaFoldDB" id="V8NTG2"/>
<organism evidence="9 10">
    <name type="scientific">Ophiophagus hannah</name>
    <name type="common">King cobra</name>
    <name type="synonym">Naja hannah</name>
    <dbReference type="NCBI Taxonomy" id="8665"/>
    <lineage>
        <taxon>Eukaryota</taxon>
        <taxon>Metazoa</taxon>
        <taxon>Chordata</taxon>
        <taxon>Craniata</taxon>
        <taxon>Vertebrata</taxon>
        <taxon>Euteleostomi</taxon>
        <taxon>Lepidosauria</taxon>
        <taxon>Squamata</taxon>
        <taxon>Bifurcata</taxon>
        <taxon>Unidentata</taxon>
        <taxon>Episquamata</taxon>
        <taxon>Toxicofera</taxon>
        <taxon>Serpentes</taxon>
        <taxon>Colubroidea</taxon>
        <taxon>Elapidae</taxon>
        <taxon>Elapinae</taxon>
        <taxon>Ophiophagus</taxon>
    </lineage>
</organism>
<dbReference type="SMART" id="SM00037">
    <property type="entry name" value="CNX"/>
    <property type="match status" value="1"/>
</dbReference>
<evidence type="ECO:0000313" key="10">
    <source>
        <dbReference type="Proteomes" id="UP000018936"/>
    </source>
</evidence>
<dbReference type="Gene3D" id="1.20.1440.80">
    <property type="entry name" value="Gap junction channel protein cysteine-rich domain"/>
    <property type="match status" value="2"/>
</dbReference>
<dbReference type="PRINTS" id="PR00206">
    <property type="entry name" value="CONNEXIN"/>
</dbReference>
<keyword evidence="10" id="KW-1185">Reference proteome</keyword>
<evidence type="ECO:0000256" key="3">
    <source>
        <dbReference type="ARBA" id="ARBA00022692"/>
    </source>
</evidence>
<gene>
    <name evidence="9" type="ORF">L345_09267</name>
</gene>
<protein>
    <recommendedName>
        <fullName evidence="8">Connexin N-terminal domain-containing protein</fullName>
    </recommendedName>
</protein>
<comment type="caution">
    <text evidence="9">The sequence shown here is derived from an EMBL/GenBank/DDBJ whole genome shotgun (WGS) entry which is preliminary data.</text>
</comment>
<dbReference type="GO" id="GO:0007605">
    <property type="term" value="P:sensory perception of sound"/>
    <property type="evidence" value="ECO:0007669"/>
    <property type="project" value="UniProtKB-KW"/>
</dbReference>
<proteinExistence type="predicted"/>
<dbReference type="OrthoDB" id="9884720at2759"/>
<dbReference type="InterPro" id="IPR000500">
    <property type="entry name" value="Connexin"/>
</dbReference>
<evidence type="ECO:0000313" key="9">
    <source>
        <dbReference type="EMBL" id="ETE64963.1"/>
    </source>
</evidence>
<name>V8NTG2_OPHHA</name>
<dbReference type="InterPro" id="IPR038359">
    <property type="entry name" value="Connexin_N_sf"/>
</dbReference>
<feature type="transmembrane region" description="Helical" evidence="7">
    <location>
        <begin position="20"/>
        <end position="44"/>
    </location>
</feature>
<dbReference type="GO" id="GO:0005922">
    <property type="term" value="C:connexin complex"/>
    <property type="evidence" value="ECO:0007669"/>
    <property type="project" value="InterPro"/>
</dbReference>
<dbReference type="InterPro" id="IPR013092">
    <property type="entry name" value="Connexin_N"/>
</dbReference>
<comment type="subcellular location">
    <subcellularLocation>
        <location evidence="1">Cell membrane</location>
        <topology evidence="1">Multi-pass membrane protein</topology>
    </subcellularLocation>
</comment>
<evidence type="ECO:0000256" key="1">
    <source>
        <dbReference type="ARBA" id="ARBA00004651"/>
    </source>
</evidence>
<keyword evidence="6 7" id="KW-0472">Membrane</keyword>